<protein>
    <submittedName>
        <fullName evidence="4">Anti-sigma regulatory factor (Ser/Thr protein kinase)</fullName>
    </submittedName>
</protein>
<gene>
    <name evidence="4" type="ORF">EDD29_8509</name>
</gene>
<evidence type="ECO:0000256" key="2">
    <source>
        <dbReference type="SAM" id="MobiDB-lite"/>
    </source>
</evidence>
<dbReference type="AlphaFoldDB" id="A0A3N1DB75"/>
<evidence type="ECO:0000313" key="5">
    <source>
        <dbReference type="Proteomes" id="UP000272400"/>
    </source>
</evidence>
<comment type="caution">
    <text evidence="4">The sequence shown here is derived from an EMBL/GenBank/DDBJ whole genome shotgun (WGS) entry which is preliminary data.</text>
</comment>
<dbReference type="PANTHER" id="PTHR35526">
    <property type="entry name" value="ANTI-SIGMA-F FACTOR RSBW-RELATED"/>
    <property type="match status" value="1"/>
</dbReference>
<dbReference type="CDD" id="cd16936">
    <property type="entry name" value="HATPase_RsbW-like"/>
    <property type="match status" value="1"/>
</dbReference>
<dbReference type="EMBL" id="RJKE01000001">
    <property type="protein sequence ID" value="ROO90770.1"/>
    <property type="molecule type" value="Genomic_DNA"/>
</dbReference>
<keyword evidence="1" id="KW-0723">Serine/threonine-protein kinase</keyword>
<keyword evidence="1" id="KW-0418">Kinase</keyword>
<dbReference type="GO" id="GO:0004674">
    <property type="term" value="F:protein serine/threonine kinase activity"/>
    <property type="evidence" value="ECO:0007669"/>
    <property type="project" value="UniProtKB-KW"/>
</dbReference>
<proteinExistence type="predicted"/>
<dbReference type="Proteomes" id="UP000272400">
    <property type="component" value="Unassembled WGS sequence"/>
</dbReference>
<evidence type="ECO:0000256" key="1">
    <source>
        <dbReference type="ARBA" id="ARBA00022527"/>
    </source>
</evidence>
<feature type="region of interest" description="Disordered" evidence="2">
    <location>
        <begin position="81"/>
        <end position="106"/>
    </location>
</feature>
<accession>A0A3N1DB75</accession>
<organism evidence="4 5">
    <name type="scientific">Actinocorallia herbida</name>
    <dbReference type="NCBI Taxonomy" id="58109"/>
    <lineage>
        <taxon>Bacteria</taxon>
        <taxon>Bacillati</taxon>
        <taxon>Actinomycetota</taxon>
        <taxon>Actinomycetes</taxon>
        <taxon>Streptosporangiales</taxon>
        <taxon>Thermomonosporaceae</taxon>
        <taxon>Actinocorallia</taxon>
    </lineage>
</organism>
<reference evidence="4 5" key="1">
    <citation type="submission" date="2018-11" db="EMBL/GenBank/DDBJ databases">
        <title>Sequencing the genomes of 1000 actinobacteria strains.</title>
        <authorList>
            <person name="Klenk H.-P."/>
        </authorList>
    </citation>
    <scope>NUCLEOTIDE SEQUENCE [LARGE SCALE GENOMIC DNA]</scope>
    <source>
        <strain evidence="4 5">DSM 44254</strain>
    </source>
</reference>
<dbReference type="Pfam" id="PF13581">
    <property type="entry name" value="HATPase_c_2"/>
    <property type="match status" value="1"/>
</dbReference>
<dbReference type="Gene3D" id="3.30.565.10">
    <property type="entry name" value="Histidine kinase-like ATPase, C-terminal domain"/>
    <property type="match status" value="1"/>
</dbReference>
<dbReference type="SUPFAM" id="SSF55874">
    <property type="entry name" value="ATPase domain of HSP90 chaperone/DNA topoisomerase II/histidine kinase"/>
    <property type="match status" value="1"/>
</dbReference>
<keyword evidence="1" id="KW-0808">Transferase</keyword>
<dbReference type="InterPro" id="IPR003594">
    <property type="entry name" value="HATPase_dom"/>
</dbReference>
<evidence type="ECO:0000259" key="3">
    <source>
        <dbReference type="Pfam" id="PF13581"/>
    </source>
</evidence>
<sequence>MGRTGNLVGFSRMRPDNRLPSRARTWTATVAAPHADADTIDTLRLLTSEVATNAVEHGHATGIVRVTVLITAEQRVRVEVFNENPPADGDEHRCPTPRAASDDDEDGRGLLLLDALAHSWGHGPGPDGKGTTVWFEIDAKASA</sequence>
<dbReference type="PANTHER" id="PTHR35526:SF3">
    <property type="entry name" value="ANTI-SIGMA-F FACTOR RSBW"/>
    <property type="match status" value="1"/>
</dbReference>
<dbReference type="OrthoDB" id="3478628at2"/>
<evidence type="ECO:0000313" key="4">
    <source>
        <dbReference type="EMBL" id="ROO90770.1"/>
    </source>
</evidence>
<dbReference type="RefSeq" id="WP_148086277.1">
    <property type="nucleotide sequence ID" value="NZ_RJKE01000001.1"/>
</dbReference>
<dbReference type="InterPro" id="IPR050267">
    <property type="entry name" value="Anti-sigma-factor_SerPK"/>
</dbReference>
<name>A0A3N1DB75_9ACTN</name>
<feature type="domain" description="Histidine kinase/HSP90-like ATPase" evidence="3">
    <location>
        <begin position="22"/>
        <end position="135"/>
    </location>
</feature>
<keyword evidence="5" id="KW-1185">Reference proteome</keyword>
<dbReference type="InterPro" id="IPR036890">
    <property type="entry name" value="HATPase_C_sf"/>
</dbReference>